<evidence type="ECO:0000313" key="1">
    <source>
        <dbReference type="EMBL" id="MCW8332830.1"/>
    </source>
</evidence>
<protein>
    <recommendedName>
        <fullName evidence="3">DUF3108 domain-containing protein</fullName>
    </recommendedName>
</protein>
<organism evidence="1 2">
    <name type="scientific">Vibrio paucivorans</name>
    <dbReference type="NCBI Taxonomy" id="2829489"/>
    <lineage>
        <taxon>Bacteria</taxon>
        <taxon>Pseudomonadati</taxon>
        <taxon>Pseudomonadota</taxon>
        <taxon>Gammaproteobacteria</taxon>
        <taxon>Vibrionales</taxon>
        <taxon>Vibrionaceae</taxon>
        <taxon>Vibrio</taxon>
    </lineage>
</organism>
<evidence type="ECO:0000313" key="2">
    <source>
        <dbReference type="Proteomes" id="UP001155586"/>
    </source>
</evidence>
<comment type="caution">
    <text evidence="1">The sequence shown here is derived from an EMBL/GenBank/DDBJ whole genome shotgun (WGS) entry which is preliminary data.</text>
</comment>
<keyword evidence="2" id="KW-1185">Reference proteome</keyword>
<evidence type="ECO:0008006" key="3">
    <source>
        <dbReference type="Google" id="ProtNLM"/>
    </source>
</evidence>
<accession>A0A9X3HPH7</accession>
<proteinExistence type="predicted"/>
<dbReference type="EMBL" id="JAKRRX010000010">
    <property type="protein sequence ID" value="MCW8332830.1"/>
    <property type="molecule type" value="Genomic_DNA"/>
</dbReference>
<sequence>MGAHHTGYQWLFAILILSSVGHGALASESLPSADDGAMQLCEKSLEYALYLGGIRTGKMSRVEYWKGDQVNATSKSRASILGIGTSYRQESSMTFDHDLQAWVTKSFHQIVTGFKNRDMKVTFPEGPYRSDVDLDGEKQSYYSDEIPLRDLDTLSAQIRFNLINGSKEFELVRQASDTVEPYQYTVLESETLDHDKFGKLTLTPVKQDGADEITFYIAPSLDYQVVKATYHGFILNGVAKLTGFTSSCN</sequence>
<dbReference type="AlphaFoldDB" id="A0A9X3HPH7"/>
<name>A0A9X3HPH7_9VIBR</name>
<gene>
    <name evidence="1" type="ORF">MD483_03160</name>
</gene>
<reference evidence="1" key="1">
    <citation type="submission" date="2022-02" db="EMBL/GenBank/DDBJ databases">
        <title>Vibrio sp. nov., a new bacterium isolated from Bohai sea, China.</title>
        <authorList>
            <person name="Yuan Y."/>
        </authorList>
    </citation>
    <scope>NUCLEOTIDE SEQUENCE</scope>
    <source>
        <strain evidence="1">DBSS07</strain>
    </source>
</reference>
<dbReference type="Proteomes" id="UP001155586">
    <property type="component" value="Unassembled WGS sequence"/>
</dbReference>
<dbReference type="RefSeq" id="WP_265686542.1">
    <property type="nucleotide sequence ID" value="NZ_JAKRRX010000010.1"/>
</dbReference>